<dbReference type="OrthoDB" id="2017893at2759"/>
<dbReference type="GO" id="GO:0003723">
    <property type="term" value="F:RNA binding"/>
    <property type="evidence" value="ECO:0007669"/>
    <property type="project" value="UniProtKB-KW"/>
</dbReference>
<evidence type="ECO:0000313" key="4">
    <source>
        <dbReference type="Proteomes" id="UP000601435"/>
    </source>
</evidence>
<dbReference type="InterPro" id="IPR006569">
    <property type="entry name" value="CID_dom"/>
</dbReference>
<accession>A0A812TWY5</accession>
<dbReference type="SMART" id="SM00582">
    <property type="entry name" value="RPR"/>
    <property type="match status" value="1"/>
</dbReference>
<keyword evidence="4" id="KW-1185">Reference proteome</keyword>
<comment type="caution">
    <text evidence="3">The sequence shown here is derived from an EMBL/GenBank/DDBJ whole genome shotgun (WGS) entry which is preliminary data.</text>
</comment>
<feature type="non-terminal residue" evidence="3">
    <location>
        <position position="1"/>
    </location>
</feature>
<evidence type="ECO:0000313" key="3">
    <source>
        <dbReference type="EMBL" id="CAE7546411.1"/>
    </source>
</evidence>
<dbReference type="Proteomes" id="UP000601435">
    <property type="component" value="Unassembled WGS sequence"/>
</dbReference>
<name>A0A812TWY5_9DINO</name>
<evidence type="ECO:0000256" key="1">
    <source>
        <dbReference type="ARBA" id="ARBA00022884"/>
    </source>
</evidence>
<dbReference type="GO" id="GO:0005634">
    <property type="term" value="C:nucleus"/>
    <property type="evidence" value="ECO:0007669"/>
    <property type="project" value="TreeGrafter"/>
</dbReference>
<keyword evidence="1" id="KW-0694">RNA-binding</keyword>
<protein>
    <recommendedName>
        <fullName evidence="2">CID domain-containing protein</fullName>
    </recommendedName>
</protein>
<dbReference type="InterPro" id="IPR051485">
    <property type="entry name" value="SR-CTD_assoc_factor"/>
</dbReference>
<organism evidence="3 4">
    <name type="scientific">Symbiodinium necroappetens</name>
    <dbReference type="NCBI Taxonomy" id="1628268"/>
    <lineage>
        <taxon>Eukaryota</taxon>
        <taxon>Sar</taxon>
        <taxon>Alveolata</taxon>
        <taxon>Dinophyceae</taxon>
        <taxon>Suessiales</taxon>
        <taxon>Symbiodiniaceae</taxon>
        <taxon>Symbiodinium</taxon>
    </lineage>
</organism>
<dbReference type="Gene3D" id="1.25.40.90">
    <property type="match status" value="1"/>
</dbReference>
<evidence type="ECO:0000259" key="2">
    <source>
        <dbReference type="PROSITE" id="PS51391"/>
    </source>
</evidence>
<sequence>VQIHFRLYEDQGKLFISHLVPERERLESLLFKLQPTRSAVGEAMAFCMEQASVHGAMLAHVLVASLTLPGLAPASVLARLFLISDVLFNSRCSAKGAARYRSLFEELLPDAFEKVGQWLPGQEAAEASSRSMLDAWRTWEVFPSVFLDGLEALLLSAIPPSLEACLAAEAEGLLRQKLERWASAEISPTEVRQGARCRGLANAQLPVARCRLRLCHCERYWHGRIQVPDLQEAEEVQEASPELMDVDDACSIDGDPAEGEEVVQAASQWPVLGLTEWPLGIGMDPGALPDIFEPKSLTSGTCKVKKHSDS</sequence>
<dbReference type="PROSITE" id="PS51391">
    <property type="entry name" value="CID"/>
    <property type="match status" value="1"/>
</dbReference>
<dbReference type="InterPro" id="IPR008942">
    <property type="entry name" value="ENTH_VHS"/>
</dbReference>
<reference evidence="3" key="1">
    <citation type="submission" date="2021-02" db="EMBL/GenBank/DDBJ databases">
        <authorList>
            <person name="Dougan E. K."/>
            <person name="Rhodes N."/>
            <person name="Thang M."/>
            <person name="Chan C."/>
        </authorList>
    </citation>
    <scope>NUCLEOTIDE SEQUENCE</scope>
</reference>
<dbReference type="PANTHER" id="PTHR23140">
    <property type="entry name" value="RNA PROCESSING PROTEIN LD23810P"/>
    <property type="match status" value="1"/>
</dbReference>
<dbReference type="PANTHER" id="PTHR23140:SF0">
    <property type="entry name" value="U2 SNRNP-ASSOCIATED SURP MOTIF-CONTAINING PROTEIN"/>
    <property type="match status" value="1"/>
</dbReference>
<dbReference type="AlphaFoldDB" id="A0A812TWY5"/>
<gene>
    <name evidence="3" type="ORF">SNEC2469_LOCUS15738</name>
</gene>
<proteinExistence type="predicted"/>
<dbReference type="EMBL" id="CAJNJA010025643">
    <property type="protein sequence ID" value="CAE7546411.1"/>
    <property type="molecule type" value="Genomic_DNA"/>
</dbReference>
<dbReference type="Pfam" id="PF04818">
    <property type="entry name" value="CID"/>
    <property type="match status" value="1"/>
</dbReference>
<feature type="domain" description="CID" evidence="2">
    <location>
        <begin position="18"/>
        <end position="158"/>
    </location>
</feature>